<organism evidence="1">
    <name type="scientific">viral metagenome</name>
    <dbReference type="NCBI Taxonomy" id="1070528"/>
    <lineage>
        <taxon>unclassified sequences</taxon>
        <taxon>metagenomes</taxon>
        <taxon>organismal metagenomes</taxon>
    </lineage>
</organism>
<dbReference type="AlphaFoldDB" id="A0A6C0H6J1"/>
<evidence type="ECO:0000313" key="1">
    <source>
        <dbReference type="EMBL" id="QHT75836.1"/>
    </source>
</evidence>
<proteinExistence type="predicted"/>
<accession>A0A6C0H6J1</accession>
<sequence length="219" mass="26346">MEIYNTEKINQLTEYFNNDDNLYPFNENNFVDLLNYKGYFDFIYKINELILAYNNCLINYFYDDDNDIKSKLAKQLHFYGHSLNNLNNSYCNHSIPFKYDDNHQLIMDNYIANIDEIDDVIEYFKDEFIKIIFKKYNNDNELIIKLKTSLFIESDETINRMNYDLALYKSVKPFTKHISIKTVENYQPYFIVIRILVSKIKIYYGLLFNTLLDLKGSEL</sequence>
<dbReference type="EMBL" id="MN739883">
    <property type="protein sequence ID" value="QHT75836.1"/>
    <property type="molecule type" value="Genomic_DNA"/>
</dbReference>
<reference evidence="1" key="1">
    <citation type="journal article" date="2020" name="Nature">
        <title>Giant virus diversity and host interactions through global metagenomics.</title>
        <authorList>
            <person name="Schulz F."/>
            <person name="Roux S."/>
            <person name="Paez-Espino D."/>
            <person name="Jungbluth S."/>
            <person name="Walsh D.A."/>
            <person name="Denef V.J."/>
            <person name="McMahon K.D."/>
            <person name="Konstantinidis K.T."/>
            <person name="Eloe-Fadrosh E.A."/>
            <person name="Kyrpides N.C."/>
            <person name="Woyke T."/>
        </authorList>
    </citation>
    <scope>NUCLEOTIDE SEQUENCE</scope>
    <source>
        <strain evidence="1">GVMAG-M-3300023179-71</strain>
    </source>
</reference>
<name>A0A6C0H6J1_9ZZZZ</name>
<protein>
    <submittedName>
        <fullName evidence="1">Uncharacterized protein</fullName>
    </submittedName>
</protein>